<sequence length="409" mass="45792">MPAIPLELVPQIVRHLEDDPAALRNGSLTCLPFREPCQRLIFSTLELRRPRPPWTKPLHWGPAYTPGKRLLALFNESPAIAAYPVEITIVEDHPLTVDGGGWLSTDDDLGKALGHLVAWNKIRRLTLAQCPHTKWSHLSSELKEVIGGLCASTSLISLSLAWTPIHLLESCGPSLRTLKLWNVDIQKAPTAKRMKVHNLDYLAGIRHSSDISNVINHVLETFSVGALKKLQIEQDGGEEMKQVLDMCKDTLETLALGRSVRTEEDGPAATVDLGQLAKLRRIGFSCWSTYTAEEGYLEPLPRVLSSLETIPPGNAVEDIHLTVDHRLDSFEGFEPQSWAHLDELLANKRKFPKLQRACIEHYSGFYGFLGYVDEGIGHLTPKLDKSDVVLTVQERFRSIVREKTFEPFP</sequence>
<dbReference type="InterPro" id="IPR032675">
    <property type="entry name" value="LRR_dom_sf"/>
</dbReference>
<dbReference type="InParanoid" id="A8NC43"/>
<dbReference type="GeneID" id="6008872"/>
<comment type="caution">
    <text evidence="1">The sequence shown here is derived from an EMBL/GenBank/DDBJ whole genome shotgun (WGS) entry which is preliminary data.</text>
</comment>
<reference evidence="1 2" key="1">
    <citation type="journal article" date="2010" name="Proc. Natl. Acad. Sci. U.S.A.">
        <title>Insights into evolution of multicellular fungi from the assembled chromosomes of the mushroom Coprinopsis cinerea (Coprinus cinereus).</title>
        <authorList>
            <person name="Stajich J.E."/>
            <person name="Wilke S.K."/>
            <person name="Ahren D."/>
            <person name="Au C.H."/>
            <person name="Birren B.W."/>
            <person name="Borodovsky M."/>
            <person name="Burns C."/>
            <person name="Canback B."/>
            <person name="Casselton L.A."/>
            <person name="Cheng C.K."/>
            <person name="Deng J."/>
            <person name="Dietrich F.S."/>
            <person name="Fargo D.C."/>
            <person name="Farman M.L."/>
            <person name="Gathman A.C."/>
            <person name="Goldberg J."/>
            <person name="Guigo R."/>
            <person name="Hoegger P.J."/>
            <person name="Hooker J.B."/>
            <person name="Huggins A."/>
            <person name="James T.Y."/>
            <person name="Kamada T."/>
            <person name="Kilaru S."/>
            <person name="Kodira C."/>
            <person name="Kues U."/>
            <person name="Kupfer D."/>
            <person name="Kwan H.S."/>
            <person name="Lomsadze A."/>
            <person name="Li W."/>
            <person name="Lilly W.W."/>
            <person name="Ma L.J."/>
            <person name="Mackey A.J."/>
            <person name="Manning G."/>
            <person name="Martin F."/>
            <person name="Muraguchi H."/>
            <person name="Natvig D.O."/>
            <person name="Palmerini H."/>
            <person name="Ramesh M.A."/>
            <person name="Rehmeyer C.J."/>
            <person name="Roe B.A."/>
            <person name="Shenoy N."/>
            <person name="Stanke M."/>
            <person name="Ter-Hovhannisyan V."/>
            <person name="Tunlid A."/>
            <person name="Velagapudi R."/>
            <person name="Vision T.J."/>
            <person name="Zeng Q."/>
            <person name="Zolan M.E."/>
            <person name="Pukkila P.J."/>
        </authorList>
    </citation>
    <scope>NUCLEOTIDE SEQUENCE [LARGE SCALE GENOMIC DNA]</scope>
    <source>
        <strain evidence="2">Okayama-7 / 130 / ATCC MYA-4618 / FGSC 9003</strain>
    </source>
</reference>
<dbReference type="RefSeq" id="XP_001832387.2">
    <property type="nucleotide sequence ID" value="XM_001832335.2"/>
</dbReference>
<dbReference type="Gene3D" id="3.80.10.10">
    <property type="entry name" value="Ribonuclease Inhibitor"/>
    <property type="match status" value="1"/>
</dbReference>
<evidence type="ECO:0000313" key="1">
    <source>
        <dbReference type="EMBL" id="EAU89421.2"/>
    </source>
</evidence>
<proteinExistence type="predicted"/>
<name>A8NC43_COPC7</name>
<dbReference type="eggNOG" id="ENOG502R6EF">
    <property type="taxonomic scope" value="Eukaryota"/>
</dbReference>
<protein>
    <recommendedName>
        <fullName evidence="3">F-box domain-containing protein</fullName>
    </recommendedName>
</protein>
<organism evidence="1 2">
    <name type="scientific">Coprinopsis cinerea (strain Okayama-7 / 130 / ATCC MYA-4618 / FGSC 9003)</name>
    <name type="common">Inky cap fungus</name>
    <name type="synonym">Hormographiella aspergillata</name>
    <dbReference type="NCBI Taxonomy" id="240176"/>
    <lineage>
        <taxon>Eukaryota</taxon>
        <taxon>Fungi</taxon>
        <taxon>Dikarya</taxon>
        <taxon>Basidiomycota</taxon>
        <taxon>Agaricomycotina</taxon>
        <taxon>Agaricomycetes</taxon>
        <taxon>Agaricomycetidae</taxon>
        <taxon>Agaricales</taxon>
        <taxon>Agaricineae</taxon>
        <taxon>Psathyrellaceae</taxon>
        <taxon>Coprinopsis</taxon>
    </lineage>
</organism>
<dbReference type="EMBL" id="AACS02000009">
    <property type="protein sequence ID" value="EAU89421.2"/>
    <property type="molecule type" value="Genomic_DNA"/>
</dbReference>
<evidence type="ECO:0000313" key="2">
    <source>
        <dbReference type="Proteomes" id="UP000001861"/>
    </source>
</evidence>
<evidence type="ECO:0008006" key="3">
    <source>
        <dbReference type="Google" id="ProtNLM"/>
    </source>
</evidence>
<dbReference type="OMA" id="KYPREYS"/>
<dbReference type="Proteomes" id="UP000001861">
    <property type="component" value="Unassembled WGS sequence"/>
</dbReference>
<dbReference type="KEGG" id="cci:CC1G_07647"/>
<dbReference type="OrthoDB" id="2745898at2759"/>
<keyword evidence="2" id="KW-1185">Reference proteome</keyword>
<accession>A8NC43</accession>
<dbReference type="HOGENOM" id="CLU_647255_0_0_1"/>
<dbReference type="VEuPathDB" id="FungiDB:CC1G_07647"/>
<dbReference type="AlphaFoldDB" id="A8NC43"/>
<gene>
    <name evidence="1" type="ORF">CC1G_07647</name>
</gene>